<dbReference type="RefSeq" id="XP_028885393.1">
    <property type="nucleotide sequence ID" value="XM_029023369.1"/>
</dbReference>
<gene>
    <name evidence="1" type="ORF">TM35_000063320</name>
</gene>
<dbReference type="AlphaFoldDB" id="A0A1X0P327"/>
<dbReference type="OrthoDB" id="270586at2759"/>
<protein>
    <recommendedName>
        <fullName evidence="3">Voltage-dependent anion-selective channel</fullName>
    </recommendedName>
</protein>
<organism evidence="1 2">
    <name type="scientific">Trypanosoma theileri</name>
    <dbReference type="NCBI Taxonomy" id="67003"/>
    <lineage>
        <taxon>Eukaryota</taxon>
        <taxon>Discoba</taxon>
        <taxon>Euglenozoa</taxon>
        <taxon>Kinetoplastea</taxon>
        <taxon>Metakinetoplastina</taxon>
        <taxon>Trypanosomatida</taxon>
        <taxon>Trypanosomatidae</taxon>
        <taxon>Trypanosoma</taxon>
    </lineage>
</organism>
<name>A0A1X0P327_9TRYP</name>
<comment type="caution">
    <text evidence="1">The sequence shown here is derived from an EMBL/GenBank/DDBJ whole genome shotgun (WGS) entry which is preliminary data.</text>
</comment>
<reference evidence="1 2" key="1">
    <citation type="submission" date="2017-03" db="EMBL/GenBank/DDBJ databases">
        <title>An alternative strategy for trypanosome survival in the mammalian bloodstream revealed through genome and transcriptome analysis of the ubiquitous bovine parasite Trypanosoma (Megatrypanum) theileri.</title>
        <authorList>
            <person name="Kelly S."/>
            <person name="Ivens A."/>
            <person name="Mott A."/>
            <person name="O'Neill E."/>
            <person name="Emms D."/>
            <person name="Macleod O."/>
            <person name="Voorheis P."/>
            <person name="Matthews J."/>
            <person name="Matthews K."/>
            <person name="Carrington M."/>
        </authorList>
    </citation>
    <scope>NUCLEOTIDE SEQUENCE [LARGE SCALE GENOMIC DNA]</scope>
    <source>
        <strain evidence="1">Edinburgh</strain>
    </source>
</reference>
<keyword evidence="2" id="KW-1185">Reference proteome</keyword>
<sequence>MAPDTFTNLVNTVEQYAKKGSCERRWRLSAVEDYIPANRLNGYPFATADAVGVHLACRKGNLTVSADISSNPKSTWRDFLPSIIWKKSIQNQKHEFQLRLADSPEGITGKENEKKAPIFAYTLLHPSFTFTSESQLMNGFNSTLTATTRLSDRDQLGFSTLYDPSRSGVKDYTFAYSRCGCNAMMGGDFMAKYNAIHGSALHMRFPVNRFASAVILAEKTRFIIGADSRSPCGAQLMMNVNIVNTEATLSVVRNLNDMWKITMCYVASLQKGTSATPKFGIVFSTHDSD</sequence>
<dbReference type="VEuPathDB" id="TriTrypDB:TM35_000063320"/>
<proteinExistence type="predicted"/>
<evidence type="ECO:0008006" key="3">
    <source>
        <dbReference type="Google" id="ProtNLM"/>
    </source>
</evidence>
<accession>A0A1X0P327</accession>
<dbReference type="GeneID" id="39983149"/>
<evidence type="ECO:0000313" key="1">
    <source>
        <dbReference type="EMBL" id="ORC91327.1"/>
    </source>
</evidence>
<evidence type="ECO:0000313" key="2">
    <source>
        <dbReference type="Proteomes" id="UP000192257"/>
    </source>
</evidence>
<dbReference type="Proteomes" id="UP000192257">
    <property type="component" value="Unassembled WGS sequence"/>
</dbReference>
<dbReference type="EMBL" id="NBCO01000006">
    <property type="protein sequence ID" value="ORC91327.1"/>
    <property type="molecule type" value="Genomic_DNA"/>
</dbReference>